<evidence type="ECO:0000256" key="2">
    <source>
        <dbReference type="SAM" id="Phobius"/>
    </source>
</evidence>
<evidence type="ECO:0000256" key="1">
    <source>
        <dbReference type="SAM" id="MobiDB-lite"/>
    </source>
</evidence>
<comment type="caution">
    <text evidence="3">The sequence shown here is derived from an EMBL/GenBank/DDBJ whole genome shotgun (WGS) entry which is preliminary data.</text>
</comment>
<dbReference type="KEGG" id="cci:CC1G_11183"/>
<dbReference type="VEuPathDB" id="FungiDB:CC1G_11183"/>
<dbReference type="GeneID" id="6015334"/>
<feature type="compositionally biased region" description="Basic residues" evidence="1">
    <location>
        <begin position="96"/>
        <end position="108"/>
    </location>
</feature>
<proteinExistence type="predicted"/>
<feature type="region of interest" description="Disordered" evidence="1">
    <location>
        <begin position="77"/>
        <end position="108"/>
    </location>
</feature>
<accession>A8P4F3</accession>
<dbReference type="InParanoid" id="A8P4F3"/>
<keyword evidence="4" id="KW-1185">Reference proteome</keyword>
<dbReference type="AlphaFoldDB" id="A8P4F3"/>
<sequence>MLFLFMISNVFVLRAGPTRVHSYINRALAVLSLASSAFAFVFMVAIFDIAKHRFEKKGLEATLGPLEGGFGFGSSKAVSFPGGDSSDPEARLTPTKPRRQSRRFSRKF</sequence>
<keyword evidence="2" id="KW-1133">Transmembrane helix</keyword>
<gene>
    <name evidence="3" type="ORF">CC1G_11183</name>
</gene>
<dbReference type="Proteomes" id="UP000001861">
    <property type="component" value="Unassembled WGS sequence"/>
</dbReference>
<reference evidence="3 4" key="1">
    <citation type="journal article" date="2010" name="Proc. Natl. Acad. Sci. U.S.A.">
        <title>Insights into evolution of multicellular fungi from the assembled chromosomes of the mushroom Coprinopsis cinerea (Coprinus cinereus).</title>
        <authorList>
            <person name="Stajich J.E."/>
            <person name="Wilke S.K."/>
            <person name="Ahren D."/>
            <person name="Au C.H."/>
            <person name="Birren B.W."/>
            <person name="Borodovsky M."/>
            <person name="Burns C."/>
            <person name="Canback B."/>
            <person name="Casselton L.A."/>
            <person name="Cheng C.K."/>
            <person name="Deng J."/>
            <person name="Dietrich F.S."/>
            <person name="Fargo D.C."/>
            <person name="Farman M.L."/>
            <person name="Gathman A.C."/>
            <person name="Goldberg J."/>
            <person name="Guigo R."/>
            <person name="Hoegger P.J."/>
            <person name="Hooker J.B."/>
            <person name="Huggins A."/>
            <person name="James T.Y."/>
            <person name="Kamada T."/>
            <person name="Kilaru S."/>
            <person name="Kodira C."/>
            <person name="Kues U."/>
            <person name="Kupfer D."/>
            <person name="Kwan H.S."/>
            <person name="Lomsadze A."/>
            <person name="Li W."/>
            <person name="Lilly W.W."/>
            <person name="Ma L.J."/>
            <person name="Mackey A.J."/>
            <person name="Manning G."/>
            <person name="Martin F."/>
            <person name="Muraguchi H."/>
            <person name="Natvig D.O."/>
            <person name="Palmerini H."/>
            <person name="Ramesh M.A."/>
            <person name="Rehmeyer C.J."/>
            <person name="Roe B.A."/>
            <person name="Shenoy N."/>
            <person name="Stanke M."/>
            <person name="Ter-Hovhannisyan V."/>
            <person name="Tunlid A."/>
            <person name="Velagapudi R."/>
            <person name="Vision T.J."/>
            <person name="Zeng Q."/>
            <person name="Zolan M.E."/>
            <person name="Pukkila P.J."/>
        </authorList>
    </citation>
    <scope>NUCLEOTIDE SEQUENCE [LARGE SCALE GENOMIC DNA]</scope>
    <source>
        <strain evidence="4">Okayama-7 / 130 / ATCC MYA-4618 / FGSC 9003</strain>
    </source>
</reference>
<dbReference type="HOGENOM" id="CLU_2196820_0_0_1"/>
<dbReference type="EMBL" id="AACS02000004">
    <property type="protein sequence ID" value="EAU83099.2"/>
    <property type="molecule type" value="Genomic_DNA"/>
</dbReference>
<dbReference type="RefSeq" id="XP_001838740.2">
    <property type="nucleotide sequence ID" value="XM_001838688.2"/>
</dbReference>
<evidence type="ECO:0000313" key="3">
    <source>
        <dbReference type="EMBL" id="EAU83099.2"/>
    </source>
</evidence>
<name>A8P4F3_COPC7</name>
<keyword evidence="2" id="KW-0812">Transmembrane</keyword>
<feature type="transmembrane region" description="Helical" evidence="2">
    <location>
        <begin position="27"/>
        <end position="47"/>
    </location>
</feature>
<organism evidence="3 4">
    <name type="scientific">Coprinopsis cinerea (strain Okayama-7 / 130 / ATCC MYA-4618 / FGSC 9003)</name>
    <name type="common">Inky cap fungus</name>
    <name type="synonym">Hormographiella aspergillata</name>
    <dbReference type="NCBI Taxonomy" id="240176"/>
    <lineage>
        <taxon>Eukaryota</taxon>
        <taxon>Fungi</taxon>
        <taxon>Dikarya</taxon>
        <taxon>Basidiomycota</taxon>
        <taxon>Agaricomycotina</taxon>
        <taxon>Agaricomycetes</taxon>
        <taxon>Agaricomycetidae</taxon>
        <taxon>Agaricales</taxon>
        <taxon>Agaricineae</taxon>
        <taxon>Psathyrellaceae</taxon>
        <taxon>Coprinopsis</taxon>
    </lineage>
</organism>
<protein>
    <submittedName>
        <fullName evidence="3">Uncharacterized protein</fullName>
    </submittedName>
</protein>
<keyword evidence="2" id="KW-0472">Membrane</keyword>
<evidence type="ECO:0000313" key="4">
    <source>
        <dbReference type="Proteomes" id="UP000001861"/>
    </source>
</evidence>